<dbReference type="AlphaFoldDB" id="A0A0A8ZML5"/>
<organism evidence="1">
    <name type="scientific">Arundo donax</name>
    <name type="common">Giant reed</name>
    <name type="synonym">Donax arundinaceus</name>
    <dbReference type="NCBI Taxonomy" id="35708"/>
    <lineage>
        <taxon>Eukaryota</taxon>
        <taxon>Viridiplantae</taxon>
        <taxon>Streptophyta</taxon>
        <taxon>Embryophyta</taxon>
        <taxon>Tracheophyta</taxon>
        <taxon>Spermatophyta</taxon>
        <taxon>Magnoliopsida</taxon>
        <taxon>Liliopsida</taxon>
        <taxon>Poales</taxon>
        <taxon>Poaceae</taxon>
        <taxon>PACMAD clade</taxon>
        <taxon>Arundinoideae</taxon>
        <taxon>Arundineae</taxon>
        <taxon>Arundo</taxon>
    </lineage>
</organism>
<name>A0A0A8ZML5_ARUDO</name>
<sequence>MIFSFMATHEHLPSHNKNLKFHILIIPREQIEQFFLGLSSGQLYCLFMNAAAQL</sequence>
<accession>A0A0A8ZML5</accession>
<protein>
    <submittedName>
        <fullName evidence="1">Uncharacterized protein</fullName>
    </submittedName>
</protein>
<proteinExistence type="predicted"/>
<reference evidence="1" key="1">
    <citation type="submission" date="2014-09" db="EMBL/GenBank/DDBJ databases">
        <authorList>
            <person name="Magalhaes I.L.F."/>
            <person name="Oliveira U."/>
            <person name="Santos F.R."/>
            <person name="Vidigal T.H.D.A."/>
            <person name="Brescovit A.D."/>
            <person name="Santos A.J."/>
        </authorList>
    </citation>
    <scope>NUCLEOTIDE SEQUENCE</scope>
    <source>
        <tissue evidence="1">Shoot tissue taken approximately 20 cm above the soil surface</tissue>
    </source>
</reference>
<reference evidence="1" key="2">
    <citation type="journal article" date="2015" name="Data Brief">
        <title>Shoot transcriptome of the giant reed, Arundo donax.</title>
        <authorList>
            <person name="Barrero R.A."/>
            <person name="Guerrero F.D."/>
            <person name="Moolhuijzen P."/>
            <person name="Goolsby J.A."/>
            <person name="Tidwell J."/>
            <person name="Bellgard S.E."/>
            <person name="Bellgard M.I."/>
        </authorList>
    </citation>
    <scope>NUCLEOTIDE SEQUENCE</scope>
    <source>
        <tissue evidence="1">Shoot tissue taken approximately 20 cm above the soil surface</tissue>
    </source>
</reference>
<dbReference type="EMBL" id="GBRH01257286">
    <property type="protein sequence ID" value="JAD40609.1"/>
    <property type="molecule type" value="Transcribed_RNA"/>
</dbReference>
<evidence type="ECO:0000313" key="1">
    <source>
        <dbReference type="EMBL" id="JAD40609.1"/>
    </source>
</evidence>